<protein>
    <recommendedName>
        <fullName evidence="4">Malate dehydrogenase</fullName>
    </recommendedName>
</protein>
<comment type="similarity">
    <text evidence="1">Belongs to the LDH2/MDH2 oxidoreductase family.</text>
</comment>
<dbReference type="SUPFAM" id="SSF89733">
    <property type="entry name" value="L-sulfolactate dehydrogenase-like"/>
    <property type="match status" value="1"/>
</dbReference>
<name>A0A0L8HAQ1_OCTBM</name>
<dbReference type="OMA" id="TNTEPAM"/>
<dbReference type="Pfam" id="PF02615">
    <property type="entry name" value="Ldh_2"/>
    <property type="match status" value="1"/>
</dbReference>
<dbReference type="STRING" id="37653.A0A0L8HAQ1"/>
<dbReference type="Gene3D" id="3.30.1370.60">
    <property type="entry name" value="Hypothetical oxidoreductase yiak, domain 2"/>
    <property type="match status" value="1"/>
</dbReference>
<evidence type="ECO:0000256" key="2">
    <source>
        <dbReference type="ARBA" id="ARBA00023002"/>
    </source>
</evidence>
<gene>
    <name evidence="3" type="ORF">OCBIM_22018760mg</name>
</gene>
<sequence>MAAAAKFVVVSTEELFSFVVRCIEKVGGKSSHAEALAELLVAADKRGHFSHGLNRLDMYVRDLETKITSGTADPEIVNETPATALVEGNNILGPVVGKFCIDLAIKKAKEVGVGWVCASGSNHFGIAGWYSMRASNQGLLGMAFTNTSPLLVPTRAKKPALGTNPISVAAPAQKDDSFVLDMATTTVALGKVEINQRKDLSIPEGWGVDSNGKVTKNPADVFNNGGLLPLGGVEESGGYKGYGLALMTEIFCGVLAGANSGPNIRSWKNTTSPANLGHCFIALDPSVFAPGFKGRMSDLLGHLRNMDPSEESKPVLVAGDPERQHEEKCDKLGGIPYHPNQITFAEKLADQLEIARMKPKA</sequence>
<dbReference type="InterPro" id="IPR043143">
    <property type="entry name" value="Mal/L-sulf/L-lact_DH-like_NADP"/>
</dbReference>
<dbReference type="InterPro" id="IPR003767">
    <property type="entry name" value="Malate/L-lactate_DH-like"/>
</dbReference>
<evidence type="ECO:0000256" key="1">
    <source>
        <dbReference type="ARBA" id="ARBA00006056"/>
    </source>
</evidence>
<proteinExistence type="inferred from homology"/>
<dbReference type="PANTHER" id="PTHR11091:SF0">
    <property type="entry name" value="MALATE DEHYDROGENASE"/>
    <property type="match status" value="1"/>
</dbReference>
<dbReference type="AlphaFoldDB" id="A0A0L8HAQ1"/>
<dbReference type="KEGG" id="obi:106871780"/>
<evidence type="ECO:0000313" key="3">
    <source>
        <dbReference type="EMBL" id="KOF86371.1"/>
    </source>
</evidence>
<keyword evidence="2" id="KW-0560">Oxidoreductase</keyword>
<dbReference type="GO" id="GO:0016491">
    <property type="term" value="F:oxidoreductase activity"/>
    <property type="evidence" value="ECO:0007669"/>
    <property type="project" value="UniProtKB-KW"/>
</dbReference>
<dbReference type="InterPro" id="IPR043144">
    <property type="entry name" value="Mal/L-sulf/L-lact_DH-like_ah"/>
</dbReference>
<reference evidence="3" key="1">
    <citation type="submission" date="2015-07" db="EMBL/GenBank/DDBJ databases">
        <title>MeaNS - Measles Nucleotide Surveillance Program.</title>
        <authorList>
            <person name="Tran T."/>
            <person name="Druce J."/>
        </authorList>
    </citation>
    <scope>NUCLEOTIDE SEQUENCE</scope>
    <source>
        <strain evidence="3">UCB-OBI-ISO-001</strain>
        <tissue evidence="3">Gonad</tissue>
    </source>
</reference>
<dbReference type="Gene3D" id="1.10.1530.10">
    <property type="match status" value="1"/>
</dbReference>
<dbReference type="OrthoDB" id="7881616at2759"/>
<dbReference type="InterPro" id="IPR036111">
    <property type="entry name" value="Mal/L-sulfo/L-lacto_DH-like_sf"/>
</dbReference>
<organism evidence="3">
    <name type="scientific">Octopus bimaculoides</name>
    <name type="common">California two-spotted octopus</name>
    <dbReference type="NCBI Taxonomy" id="37653"/>
    <lineage>
        <taxon>Eukaryota</taxon>
        <taxon>Metazoa</taxon>
        <taxon>Spiralia</taxon>
        <taxon>Lophotrochozoa</taxon>
        <taxon>Mollusca</taxon>
        <taxon>Cephalopoda</taxon>
        <taxon>Coleoidea</taxon>
        <taxon>Octopodiformes</taxon>
        <taxon>Octopoda</taxon>
        <taxon>Incirrata</taxon>
        <taxon>Octopodidae</taxon>
        <taxon>Octopus</taxon>
    </lineage>
</organism>
<evidence type="ECO:0008006" key="4">
    <source>
        <dbReference type="Google" id="ProtNLM"/>
    </source>
</evidence>
<dbReference type="EMBL" id="KQ418668">
    <property type="protein sequence ID" value="KOF86371.1"/>
    <property type="molecule type" value="Genomic_DNA"/>
</dbReference>
<dbReference type="PANTHER" id="PTHR11091">
    <property type="entry name" value="OXIDOREDUCTASE-RELATED"/>
    <property type="match status" value="1"/>
</dbReference>
<accession>A0A0L8HAQ1</accession>